<name>A0ABT9UAK9_PAEHA</name>
<dbReference type="Gene3D" id="3.40.50.850">
    <property type="entry name" value="Isochorismatase-like"/>
    <property type="match status" value="1"/>
</dbReference>
<gene>
    <name evidence="4" type="ORF">J2T15_006144</name>
</gene>
<feature type="domain" description="Isochorismatase-like" evidence="3">
    <location>
        <begin position="5"/>
        <end position="114"/>
    </location>
</feature>
<dbReference type="PANTHER" id="PTHR43540:SF6">
    <property type="entry name" value="ISOCHORISMATASE-LIKE DOMAIN-CONTAINING PROTEIN"/>
    <property type="match status" value="1"/>
</dbReference>
<evidence type="ECO:0000259" key="3">
    <source>
        <dbReference type="Pfam" id="PF00857"/>
    </source>
</evidence>
<evidence type="ECO:0000256" key="2">
    <source>
        <dbReference type="ARBA" id="ARBA00022801"/>
    </source>
</evidence>
<comment type="caution">
    <text evidence="4">The sequence shown here is derived from an EMBL/GenBank/DDBJ whole genome shotgun (WGS) entry which is preliminary data.</text>
</comment>
<dbReference type="Proteomes" id="UP001229346">
    <property type="component" value="Unassembled WGS sequence"/>
</dbReference>
<dbReference type="InterPro" id="IPR050272">
    <property type="entry name" value="Isochorismatase-like_hydrls"/>
</dbReference>
<evidence type="ECO:0000313" key="5">
    <source>
        <dbReference type="Proteomes" id="UP001229346"/>
    </source>
</evidence>
<dbReference type="EMBL" id="JAUSSU010000023">
    <property type="protein sequence ID" value="MDQ0116662.1"/>
    <property type="molecule type" value="Genomic_DNA"/>
</dbReference>
<evidence type="ECO:0000313" key="4">
    <source>
        <dbReference type="EMBL" id="MDQ0116662.1"/>
    </source>
</evidence>
<protein>
    <submittedName>
        <fullName evidence="4">Nicotinamidase-related amidase</fullName>
    </submittedName>
</protein>
<keyword evidence="2" id="KW-0378">Hydrolase</keyword>
<dbReference type="PANTHER" id="PTHR43540">
    <property type="entry name" value="PEROXYUREIDOACRYLATE/UREIDOACRYLATE AMIDOHYDROLASE-RELATED"/>
    <property type="match status" value="1"/>
</dbReference>
<dbReference type="InterPro" id="IPR000868">
    <property type="entry name" value="Isochorismatase-like_dom"/>
</dbReference>
<comment type="similarity">
    <text evidence="1">Belongs to the isochorismatase family.</text>
</comment>
<accession>A0ABT9UAK9</accession>
<dbReference type="Pfam" id="PF00857">
    <property type="entry name" value="Isochorismatase"/>
    <property type="match status" value="1"/>
</dbReference>
<dbReference type="InterPro" id="IPR036380">
    <property type="entry name" value="Isochorismatase-like_sf"/>
</dbReference>
<keyword evidence="5" id="KW-1185">Reference proteome</keyword>
<evidence type="ECO:0000256" key="1">
    <source>
        <dbReference type="ARBA" id="ARBA00006336"/>
    </source>
</evidence>
<dbReference type="SUPFAM" id="SSF52499">
    <property type="entry name" value="Isochorismatase-like hydrolases"/>
    <property type="match status" value="1"/>
</dbReference>
<sequence length="154" mass="17427">MEQVIIDFKASSSPVIFIRHVDESEESPLCKGSAGSELYSLLRDYADYVIEKRTPSSFFQTELSQALERLDVKHLFIIGFETEFCCMFTAIAAFDRGYEVTLIKDATGTTNSEETYGMQGLRINDFVSKVLGWSSVIEVLNYVNYVEKYEPAGQ</sequence>
<organism evidence="4 5">
    <name type="scientific">Paenibacillus harenae</name>
    <dbReference type="NCBI Taxonomy" id="306543"/>
    <lineage>
        <taxon>Bacteria</taxon>
        <taxon>Bacillati</taxon>
        <taxon>Bacillota</taxon>
        <taxon>Bacilli</taxon>
        <taxon>Bacillales</taxon>
        <taxon>Paenibacillaceae</taxon>
        <taxon>Paenibacillus</taxon>
    </lineage>
</organism>
<proteinExistence type="inferred from homology"/>
<reference evidence="4 5" key="1">
    <citation type="submission" date="2023-07" db="EMBL/GenBank/DDBJ databases">
        <title>Sorghum-associated microbial communities from plants grown in Nebraska, USA.</title>
        <authorList>
            <person name="Schachtman D."/>
        </authorList>
    </citation>
    <scope>NUCLEOTIDE SEQUENCE [LARGE SCALE GENOMIC DNA]</scope>
    <source>
        <strain evidence="4 5">CC482</strain>
    </source>
</reference>